<dbReference type="SUPFAM" id="SSF56176">
    <property type="entry name" value="FAD-binding/transporter-associated domain-like"/>
    <property type="match status" value="1"/>
</dbReference>
<organism evidence="5">
    <name type="scientific">Longilinea arvoryzae</name>
    <dbReference type="NCBI Taxonomy" id="360412"/>
    <lineage>
        <taxon>Bacteria</taxon>
        <taxon>Bacillati</taxon>
        <taxon>Chloroflexota</taxon>
        <taxon>Anaerolineae</taxon>
        <taxon>Anaerolineales</taxon>
        <taxon>Anaerolineaceae</taxon>
        <taxon>Longilinea</taxon>
    </lineage>
</organism>
<dbReference type="InterPro" id="IPR016169">
    <property type="entry name" value="FAD-bd_PCMH_sub2"/>
</dbReference>
<accession>A0A0S7B7P4</accession>
<dbReference type="EMBL" id="DF967972">
    <property type="protein sequence ID" value="GAP13134.1"/>
    <property type="molecule type" value="Genomic_DNA"/>
</dbReference>
<dbReference type="InterPro" id="IPR036318">
    <property type="entry name" value="FAD-bd_PCMH-like_sf"/>
</dbReference>
<dbReference type="InterPro" id="IPR036683">
    <property type="entry name" value="CO_DH_flav_C_dom_sf"/>
</dbReference>
<protein>
    <submittedName>
        <fullName evidence="5">Aerobic-type carbon monoxide dehydrogenase, middle subunit CoxM/CutM homologs</fullName>
    </submittedName>
</protein>
<dbReference type="InterPro" id="IPR016167">
    <property type="entry name" value="FAD-bd_PCMH_sub1"/>
</dbReference>
<dbReference type="STRING" id="360412.LARV_00885"/>
<dbReference type="AlphaFoldDB" id="A0A0S7B7P4"/>
<dbReference type="GO" id="GO:0071949">
    <property type="term" value="F:FAD binding"/>
    <property type="evidence" value="ECO:0007669"/>
    <property type="project" value="InterPro"/>
</dbReference>
<dbReference type="InterPro" id="IPR002346">
    <property type="entry name" value="Mopterin_DH_FAD-bd"/>
</dbReference>
<dbReference type="InterPro" id="IPR051312">
    <property type="entry name" value="Diverse_Substr_Oxidored"/>
</dbReference>
<dbReference type="SMART" id="SM01092">
    <property type="entry name" value="CO_deh_flav_C"/>
    <property type="match status" value="1"/>
</dbReference>
<dbReference type="PANTHER" id="PTHR42659">
    <property type="entry name" value="XANTHINE DEHYDROGENASE SUBUNIT C-RELATED"/>
    <property type="match status" value="1"/>
</dbReference>
<reference evidence="5" key="1">
    <citation type="submission" date="2015-07" db="EMBL/GenBank/DDBJ databases">
        <title>Draft Genome Sequences of Anaerolinea thermolimosa IMO-1, Bellilinea caldifistulae GOMI-1, Leptolinea tardivitalis YMTK-2, Levilinea saccharolytica KIBI-1,Longilinea arvoryzae KOME-1, Previously Described as Members of the Anaerolineaceae (Chloroflexi).</title>
        <authorList>
            <person name="Sekiguchi Y."/>
            <person name="Ohashi A."/>
            <person name="Matsuura N."/>
            <person name="Tourlousse M.D."/>
        </authorList>
    </citation>
    <scope>NUCLEOTIDE SEQUENCE [LARGE SCALE GENOMIC DNA]</scope>
    <source>
        <strain evidence="5">KOME-1</strain>
    </source>
</reference>
<gene>
    <name evidence="5" type="ORF">LARV_00885</name>
</gene>
<evidence type="ECO:0000313" key="6">
    <source>
        <dbReference type="Proteomes" id="UP000055060"/>
    </source>
</evidence>
<keyword evidence="1" id="KW-0285">Flavoprotein</keyword>
<evidence type="ECO:0000256" key="3">
    <source>
        <dbReference type="ARBA" id="ARBA00023002"/>
    </source>
</evidence>
<feature type="domain" description="FAD-binding PCMH-type" evidence="4">
    <location>
        <begin position="1"/>
        <end position="178"/>
    </location>
</feature>
<dbReference type="Gene3D" id="3.30.465.10">
    <property type="match status" value="1"/>
</dbReference>
<dbReference type="SUPFAM" id="SSF55447">
    <property type="entry name" value="CO dehydrogenase flavoprotein C-terminal domain-like"/>
    <property type="match status" value="1"/>
</dbReference>
<keyword evidence="2" id="KW-0274">FAD</keyword>
<evidence type="ECO:0000259" key="4">
    <source>
        <dbReference type="PROSITE" id="PS51387"/>
    </source>
</evidence>
<evidence type="ECO:0000313" key="5">
    <source>
        <dbReference type="EMBL" id="GAP13134.1"/>
    </source>
</evidence>
<dbReference type="Pfam" id="PF00941">
    <property type="entry name" value="FAD_binding_5"/>
    <property type="match status" value="1"/>
</dbReference>
<dbReference type="Pfam" id="PF03450">
    <property type="entry name" value="CO_deh_flav_C"/>
    <property type="match status" value="1"/>
</dbReference>
<keyword evidence="3" id="KW-0560">Oxidoreductase</keyword>
<dbReference type="InterPro" id="IPR016166">
    <property type="entry name" value="FAD-bd_PCMH"/>
</dbReference>
<dbReference type="GO" id="GO:0016491">
    <property type="term" value="F:oxidoreductase activity"/>
    <property type="evidence" value="ECO:0007669"/>
    <property type="project" value="UniProtKB-KW"/>
</dbReference>
<sequence>MKLWSNYVMAATIDEAVQALVAAGGAARPVAGGTDLLLELQQGRHEPVETLVDVSAIPDLQRLEVRDGELFIGAGVPVSHIVRHALVRQHAPGVAEACGLIGGPQVRNTATLGGNVAHALPAADGMISLVAIGAQAEAAGAGGVRRLPILELFRGLGKSILTENNEILTGFYLPLRKPGQASAFSRIMRPQGVALPILNMAIWLQRSGDRIEQVRIAVGPAGPTPQRACEVEAFLAGKAYSPETTNAAVDLIRATMKFRTSPRRATAEYRTHLVGVLLVEVLEKAWLRSGMLEVL</sequence>
<dbReference type="Proteomes" id="UP000055060">
    <property type="component" value="Unassembled WGS sequence"/>
</dbReference>
<evidence type="ECO:0000256" key="2">
    <source>
        <dbReference type="ARBA" id="ARBA00022827"/>
    </source>
</evidence>
<dbReference type="PROSITE" id="PS51387">
    <property type="entry name" value="FAD_PCMH"/>
    <property type="match status" value="1"/>
</dbReference>
<keyword evidence="6" id="KW-1185">Reference proteome</keyword>
<dbReference type="Gene3D" id="3.30.43.10">
    <property type="entry name" value="Uridine Diphospho-n-acetylenolpyruvylglucosamine Reductase, domain 2"/>
    <property type="match status" value="1"/>
</dbReference>
<dbReference type="OrthoDB" id="9789842at2"/>
<dbReference type="RefSeq" id="WP_075072490.1">
    <property type="nucleotide sequence ID" value="NZ_DF967972.1"/>
</dbReference>
<dbReference type="PANTHER" id="PTHR42659:SF2">
    <property type="entry name" value="XANTHINE DEHYDROGENASE SUBUNIT C-RELATED"/>
    <property type="match status" value="1"/>
</dbReference>
<dbReference type="InterPro" id="IPR005107">
    <property type="entry name" value="CO_DH_flav_C"/>
</dbReference>
<evidence type="ECO:0000256" key="1">
    <source>
        <dbReference type="ARBA" id="ARBA00022630"/>
    </source>
</evidence>
<proteinExistence type="predicted"/>
<dbReference type="Gene3D" id="3.30.390.50">
    <property type="entry name" value="CO dehydrogenase flavoprotein, C-terminal domain"/>
    <property type="match status" value="1"/>
</dbReference>
<name>A0A0S7B7P4_9CHLR</name>